<reference evidence="1 2" key="2">
    <citation type="journal article" date="2019" name="G3 (Bethesda)">
        <title>Hybrid Assembly of the Genome of the Entomopathogenic Nematode Steinernema carpocapsae Identifies the X-Chromosome.</title>
        <authorList>
            <person name="Serra L."/>
            <person name="Macchietto M."/>
            <person name="Macias-Munoz A."/>
            <person name="McGill C.J."/>
            <person name="Rodriguez I.M."/>
            <person name="Rodriguez B."/>
            <person name="Murad R."/>
            <person name="Mortazavi A."/>
        </authorList>
    </citation>
    <scope>NUCLEOTIDE SEQUENCE [LARGE SCALE GENOMIC DNA]</scope>
    <source>
        <strain evidence="1 2">ALL</strain>
    </source>
</reference>
<gene>
    <name evidence="1" type="ORF">L596_025566</name>
</gene>
<dbReference type="Proteomes" id="UP000298663">
    <property type="component" value="Unassembled WGS sequence"/>
</dbReference>
<proteinExistence type="predicted"/>
<comment type="caution">
    <text evidence="1">The sequence shown here is derived from an EMBL/GenBank/DDBJ whole genome shotgun (WGS) entry which is preliminary data.</text>
</comment>
<sequence>MEFTPFQFIDEVLLDLITTNSKERTSPHDASLLPDLPTYWGEQATRLLLGSSYFDLTIYYCHQHEKFAYFFEGSLTVSVCPETNTFLRDASTFLRNVTLTDECLCSRHSEIQESTIFSALSDYMSFTGLMPHKATINFEHDFIRPPEMLTSIMMDNFWAHEIHLKFSSPTFSANSDRFIHRHLNNNVLRSFEIVNCDHFENFLKGTVTSLMGGNQVTNVFEIFKRTHKEDIRKILQPFFQNAFFKTLKFDTWNGWFHVKTLITAWISSQERENCTLSACIGNEHVTMQEMMADMPRKFGVVTCHQRPVENNSYVITVAGCDKHLAVQWQIGMKDSLNVRKF</sequence>
<protein>
    <submittedName>
        <fullName evidence="1">Uncharacterized protein</fullName>
    </submittedName>
</protein>
<dbReference type="EMBL" id="AZBU02000009">
    <property type="protein sequence ID" value="TKR65112.1"/>
    <property type="molecule type" value="Genomic_DNA"/>
</dbReference>
<evidence type="ECO:0000313" key="1">
    <source>
        <dbReference type="EMBL" id="TKR65112.1"/>
    </source>
</evidence>
<dbReference type="AlphaFoldDB" id="A0A4U5M8C1"/>
<accession>A0A4U5M8C1</accession>
<keyword evidence="2" id="KW-1185">Reference proteome</keyword>
<name>A0A4U5M8C1_STECR</name>
<organism evidence="1 2">
    <name type="scientific">Steinernema carpocapsae</name>
    <name type="common">Entomopathogenic nematode</name>
    <dbReference type="NCBI Taxonomy" id="34508"/>
    <lineage>
        <taxon>Eukaryota</taxon>
        <taxon>Metazoa</taxon>
        <taxon>Ecdysozoa</taxon>
        <taxon>Nematoda</taxon>
        <taxon>Chromadorea</taxon>
        <taxon>Rhabditida</taxon>
        <taxon>Tylenchina</taxon>
        <taxon>Panagrolaimomorpha</taxon>
        <taxon>Strongyloidoidea</taxon>
        <taxon>Steinernematidae</taxon>
        <taxon>Steinernema</taxon>
    </lineage>
</organism>
<evidence type="ECO:0000313" key="2">
    <source>
        <dbReference type="Proteomes" id="UP000298663"/>
    </source>
</evidence>
<reference evidence="1 2" key="1">
    <citation type="journal article" date="2015" name="Genome Biol.">
        <title>Comparative genomics of Steinernema reveals deeply conserved gene regulatory networks.</title>
        <authorList>
            <person name="Dillman A.R."/>
            <person name="Macchietto M."/>
            <person name="Porter C.F."/>
            <person name="Rogers A."/>
            <person name="Williams B."/>
            <person name="Antoshechkin I."/>
            <person name="Lee M.M."/>
            <person name="Goodwin Z."/>
            <person name="Lu X."/>
            <person name="Lewis E.E."/>
            <person name="Goodrich-Blair H."/>
            <person name="Stock S.P."/>
            <person name="Adams B.J."/>
            <person name="Sternberg P.W."/>
            <person name="Mortazavi A."/>
        </authorList>
    </citation>
    <scope>NUCLEOTIDE SEQUENCE [LARGE SCALE GENOMIC DNA]</scope>
    <source>
        <strain evidence="1 2">ALL</strain>
    </source>
</reference>